<organism evidence="9 10">
    <name type="scientific">Halorhodospira neutriphila</name>
    <dbReference type="NCBI Taxonomy" id="168379"/>
    <lineage>
        <taxon>Bacteria</taxon>
        <taxon>Pseudomonadati</taxon>
        <taxon>Pseudomonadota</taxon>
        <taxon>Gammaproteobacteria</taxon>
        <taxon>Chromatiales</taxon>
        <taxon>Ectothiorhodospiraceae</taxon>
        <taxon>Halorhodospira</taxon>
    </lineage>
</organism>
<evidence type="ECO:0000313" key="9">
    <source>
        <dbReference type="EMBL" id="MBK1727658.1"/>
    </source>
</evidence>
<dbReference type="Gene3D" id="3.40.50.12230">
    <property type="match status" value="1"/>
</dbReference>
<dbReference type="Proteomes" id="UP000738126">
    <property type="component" value="Unassembled WGS sequence"/>
</dbReference>
<comment type="caution">
    <text evidence="9">The sequence shown here is derived from an EMBL/GenBank/DDBJ whole genome shotgun (WGS) entry which is preliminary data.</text>
</comment>
<gene>
    <name evidence="5" type="primary">fmt</name>
    <name evidence="9" type="ORF">CKO13_11680</name>
</gene>
<dbReference type="InterPro" id="IPR036477">
    <property type="entry name" value="Formyl_transf_N_sf"/>
</dbReference>
<dbReference type="InterPro" id="IPR041711">
    <property type="entry name" value="Met-tRNA-FMT_N"/>
</dbReference>
<evidence type="ECO:0000256" key="5">
    <source>
        <dbReference type="HAMAP-Rule" id="MF_00182"/>
    </source>
</evidence>
<dbReference type="EMBL" id="NRSH01000211">
    <property type="protein sequence ID" value="MBK1727658.1"/>
    <property type="molecule type" value="Genomic_DNA"/>
</dbReference>
<keyword evidence="4 5" id="KW-0648">Protein biosynthesis</keyword>
<dbReference type="InterPro" id="IPR011034">
    <property type="entry name" value="Formyl_transferase-like_C_sf"/>
</dbReference>
<feature type="region of interest" description="Disordered" evidence="6">
    <location>
        <begin position="284"/>
        <end position="311"/>
    </location>
</feature>
<dbReference type="InterPro" id="IPR005793">
    <property type="entry name" value="Formyl_trans_C"/>
</dbReference>
<dbReference type="PANTHER" id="PTHR11138">
    <property type="entry name" value="METHIONYL-TRNA FORMYLTRANSFERASE"/>
    <property type="match status" value="1"/>
</dbReference>
<accession>A0ABS1E813</accession>
<dbReference type="InterPro" id="IPR001555">
    <property type="entry name" value="GART_AS"/>
</dbReference>
<sequence>MPARVLFAGTPDFAVPSLEALVAAGYPPQAVFTQPDRRAGRGRRVTAPPVKRAAERHGLAVHQPGRLGAEQVEAVRELAPDLMVVVAYGQILPRALLEAPRRGCVNVHASLLPRWRGAAPIQRALLAGDERTGITLMRMDEGLDTGPMLAQAATPIAPGETAGGLHDRLARLGAELLAERLPAILAGELPEQPQEEAGASYAAKITADEAWLEPADRPAAALERQVRALTPVPGARLRLAGVEVRVRAAEVAAGQGGDEPGRVAAAGAAGIEVATAAERLRITRLQPAGGREQPAADYLNGRPLQPGDPAC</sequence>
<evidence type="ECO:0000256" key="1">
    <source>
        <dbReference type="ARBA" id="ARBA00010699"/>
    </source>
</evidence>
<comment type="similarity">
    <text evidence="1 5">Belongs to the Fmt family.</text>
</comment>
<dbReference type="InterPro" id="IPR005794">
    <property type="entry name" value="Fmt"/>
</dbReference>
<dbReference type="CDD" id="cd08646">
    <property type="entry name" value="FMT_core_Met-tRNA-FMT_N"/>
    <property type="match status" value="1"/>
</dbReference>
<dbReference type="EC" id="2.1.2.9" evidence="2 5"/>
<comment type="function">
    <text evidence="5">Attaches a formyl group to the free amino group of methionyl-tRNA(fMet). The formyl group appears to play a dual role in the initiator identity of N-formylmethionyl-tRNA by promoting its recognition by IF2 and preventing the misappropriation of this tRNA by the elongation apparatus.</text>
</comment>
<dbReference type="InterPro" id="IPR002376">
    <property type="entry name" value="Formyl_transf_N"/>
</dbReference>
<dbReference type="Pfam" id="PF00551">
    <property type="entry name" value="Formyl_trans_N"/>
    <property type="match status" value="1"/>
</dbReference>
<dbReference type="CDD" id="cd08704">
    <property type="entry name" value="Met_tRNA_FMT_C"/>
    <property type="match status" value="1"/>
</dbReference>
<feature type="binding site" evidence="5">
    <location>
        <begin position="110"/>
        <end position="113"/>
    </location>
    <ligand>
        <name>(6S)-5,6,7,8-tetrahydrofolate</name>
        <dbReference type="ChEBI" id="CHEBI:57453"/>
    </ligand>
</feature>
<protein>
    <recommendedName>
        <fullName evidence="2 5">Methionyl-tRNA formyltransferase</fullName>
        <ecNumber evidence="2 5">2.1.2.9</ecNumber>
    </recommendedName>
</protein>
<comment type="catalytic activity">
    <reaction evidence="5">
        <text>L-methionyl-tRNA(fMet) + (6R)-10-formyltetrahydrofolate = N-formyl-L-methionyl-tRNA(fMet) + (6S)-5,6,7,8-tetrahydrofolate + H(+)</text>
        <dbReference type="Rhea" id="RHEA:24380"/>
        <dbReference type="Rhea" id="RHEA-COMP:9952"/>
        <dbReference type="Rhea" id="RHEA-COMP:9953"/>
        <dbReference type="ChEBI" id="CHEBI:15378"/>
        <dbReference type="ChEBI" id="CHEBI:57453"/>
        <dbReference type="ChEBI" id="CHEBI:78530"/>
        <dbReference type="ChEBI" id="CHEBI:78844"/>
        <dbReference type="ChEBI" id="CHEBI:195366"/>
        <dbReference type="EC" id="2.1.2.9"/>
    </reaction>
</comment>
<dbReference type="NCBIfam" id="TIGR00460">
    <property type="entry name" value="fmt"/>
    <property type="match status" value="1"/>
</dbReference>
<evidence type="ECO:0000256" key="3">
    <source>
        <dbReference type="ARBA" id="ARBA00022679"/>
    </source>
</evidence>
<feature type="domain" description="Formyl transferase C-terminal" evidence="8">
    <location>
        <begin position="204"/>
        <end position="302"/>
    </location>
</feature>
<dbReference type="SUPFAM" id="SSF50486">
    <property type="entry name" value="FMT C-terminal domain-like"/>
    <property type="match status" value="1"/>
</dbReference>
<evidence type="ECO:0000256" key="4">
    <source>
        <dbReference type="ARBA" id="ARBA00022917"/>
    </source>
</evidence>
<keyword evidence="3 5" id="KW-0808">Transferase</keyword>
<evidence type="ECO:0000259" key="8">
    <source>
        <dbReference type="Pfam" id="PF02911"/>
    </source>
</evidence>
<evidence type="ECO:0000256" key="2">
    <source>
        <dbReference type="ARBA" id="ARBA00012261"/>
    </source>
</evidence>
<reference evidence="9 10" key="1">
    <citation type="journal article" date="2020" name="Microorganisms">
        <title>Osmotic Adaptation and Compatible Solute Biosynthesis of Phototrophic Bacteria as Revealed from Genome Analyses.</title>
        <authorList>
            <person name="Imhoff J.F."/>
            <person name="Rahn T."/>
            <person name="Kunzel S."/>
            <person name="Keller A."/>
            <person name="Neulinger S.C."/>
        </authorList>
    </citation>
    <scope>NUCLEOTIDE SEQUENCE [LARGE SCALE GENOMIC DNA]</scope>
    <source>
        <strain evidence="9 10">DSM 15116</strain>
    </source>
</reference>
<evidence type="ECO:0000313" key="10">
    <source>
        <dbReference type="Proteomes" id="UP000738126"/>
    </source>
</evidence>
<name>A0ABS1E813_9GAMM</name>
<dbReference type="RefSeq" id="WP_200261294.1">
    <property type="nucleotide sequence ID" value="NZ_NRSH01000211.1"/>
</dbReference>
<evidence type="ECO:0000256" key="6">
    <source>
        <dbReference type="SAM" id="MobiDB-lite"/>
    </source>
</evidence>
<feature type="domain" description="Formyl transferase N-terminal" evidence="7">
    <location>
        <begin position="6"/>
        <end position="180"/>
    </location>
</feature>
<dbReference type="PROSITE" id="PS00373">
    <property type="entry name" value="GART"/>
    <property type="match status" value="1"/>
</dbReference>
<dbReference type="SUPFAM" id="SSF53328">
    <property type="entry name" value="Formyltransferase"/>
    <property type="match status" value="1"/>
</dbReference>
<proteinExistence type="inferred from homology"/>
<evidence type="ECO:0000259" key="7">
    <source>
        <dbReference type="Pfam" id="PF00551"/>
    </source>
</evidence>
<dbReference type="HAMAP" id="MF_00182">
    <property type="entry name" value="Formyl_trans"/>
    <property type="match status" value="1"/>
</dbReference>
<dbReference type="PANTHER" id="PTHR11138:SF5">
    <property type="entry name" value="METHIONYL-TRNA FORMYLTRANSFERASE, MITOCHONDRIAL"/>
    <property type="match status" value="1"/>
</dbReference>
<dbReference type="Pfam" id="PF02911">
    <property type="entry name" value="Formyl_trans_C"/>
    <property type="match status" value="1"/>
</dbReference>
<dbReference type="InterPro" id="IPR044135">
    <property type="entry name" value="Met-tRNA-FMT_C"/>
</dbReference>
<keyword evidence="10" id="KW-1185">Reference proteome</keyword>